<keyword evidence="4" id="KW-1185">Reference proteome</keyword>
<dbReference type="InterPro" id="IPR005123">
    <property type="entry name" value="Oxoglu/Fe-dep_dioxygenase_dom"/>
</dbReference>
<evidence type="ECO:0000259" key="2">
    <source>
        <dbReference type="PROSITE" id="PS51471"/>
    </source>
</evidence>
<dbReference type="Proteomes" id="UP001437256">
    <property type="component" value="Unassembled WGS sequence"/>
</dbReference>
<evidence type="ECO:0000313" key="4">
    <source>
        <dbReference type="Proteomes" id="UP001437256"/>
    </source>
</evidence>
<proteinExistence type="predicted"/>
<dbReference type="PANTHER" id="PTHR31212">
    <property type="entry name" value="ALPHA-KETOGLUTARATE-DEPENDENT DIOXYGENASE ALKB HOMOLOG 3"/>
    <property type="match status" value="1"/>
</dbReference>
<feature type="region of interest" description="Disordered" evidence="1">
    <location>
        <begin position="158"/>
        <end position="187"/>
    </location>
</feature>
<dbReference type="Gene3D" id="2.60.120.590">
    <property type="entry name" value="Alpha-ketoglutarate-dependent dioxygenase AlkB-like"/>
    <property type="match status" value="1"/>
</dbReference>
<dbReference type="EMBL" id="JBBXMP010000011">
    <property type="protein sequence ID" value="KAL0069592.1"/>
    <property type="molecule type" value="Genomic_DNA"/>
</dbReference>
<sequence length="307" mass="34492">MTKPKPWEPKGQVFGAGDKLGAGDSYLVENLLGEERSQEIFQKVKDEVKWDVMYHRGGEVPRLVAVQGERAADGSFPIYRHPSDESPPLYDFTPAVTIIRERVEQVIQHPVNHVLIQYYRSGKDYISEHSDKTIDIFKGSNIVNVSLGAQRVMTLRQKKDQLTPESAPSGPSPQEGPGPSRVSQRIPLPHGSMLVMGLETNRTWLHGINHDNRPLSVKSDAEKVEDCGRISLTFRHIGTFLTDDQKQIFGQGATGKTREEARDVVNGEQAGEELICAFGRENHDSTFDWDEWYGPGFDVVHFKIKNT</sequence>
<organism evidence="3 4">
    <name type="scientific">Marasmius tenuissimus</name>
    <dbReference type="NCBI Taxonomy" id="585030"/>
    <lineage>
        <taxon>Eukaryota</taxon>
        <taxon>Fungi</taxon>
        <taxon>Dikarya</taxon>
        <taxon>Basidiomycota</taxon>
        <taxon>Agaricomycotina</taxon>
        <taxon>Agaricomycetes</taxon>
        <taxon>Agaricomycetidae</taxon>
        <taxon>Agaricales</taxon>
        <taxon>Marasmiineae</taxon>
        <taxon>Marasmiaceae</taxon>
        <taxon>Marasmius</taxon>
    </lineage>
</organism>
<protein>
    <recommendedName>
        <fullName evidence="2">Fe2OG dioxygenase domain-containing protein</fullName>
    </recommendedName>
</protein>
<dbReference type="InterPro" id="IPR032854">
    <property type="entry name" value="ALKBH3"/>
</dbReference>
<evidence type="ECO:0000256" key="1">
    <source>
        <dbReference type="SAM" id="MobiDB-lite"/>
    </source>
</evidence>
<evidence type="ECO:0000313" key="3">
    <source>
        <dbReference type="EMBL" id="KAL0069592.1"/>
    </source>
</evidence>
<accession>A0ABR3A8A0</accession>
<dbReference type="InterPro" id="IPR037151">
    <property type="entry name" value="AlkB-like_sf"/>
</dbReference>
<comment type="caution">
    <text evidence="3">The sequence shown here is derived from an EMBL/GenBank/DDBJ whole genome shotgun (WGS) entry which is preliminary data.</text>
</comment>
<dbReference type="PANTHER" id="PTHR31212:SF5">
    <property type="entry name" value="ISOCHORISMATASE FAMILY PROTEIN FAMILY (AFU_ORTHOLOGUE AFUA_3G14500)"/>
    <property type="match status" value="1"/>
</dbReference>
<dbReference type="PROSITE" id="PS51471">
    <property type="entry name" value="FE2OG_OXY"/>
    <property type="match status" value="1"/>
</dbReference>
<feature type="domain" description="Fe2OG dioxygenase" evidence="2">
    <location>
        <begin position="110"/>
        <end position="238"/>
    </location>
</feature>
<name>A0ABR3A8A0_9AGAR</name>
<reference evidence="3 4" key="1">
    <citation type="submission" date="2024-05" db="EMBL/GenBank/DDBJ databases">
        <title>A draft genome resource for the thread blight pathogen Marasmius tenuissimus strain MS-2.</title>
        <authorList>
            <person name="Yulfo-Soto G.E."/>
            <person name="Baruah I.K."/>
            <person name="Amoako-Attah I."/>
            <person name="Bukari Y."/>
            <person name="Meinhardt L.W."/>
            <person name="Bailey B.A."/>
            <person name="Cohen S.P."/>
        </authorList>
    </citation>
    <scope>NUCLEOTIDE SEQUENCE [LARGE SCALE GENOMIC DNA]</scope>
    <source>
        <strain evidence="3 4">MS-2</strain>
    </source>
</reference>
<dbReference type="InterPro" id="IPR027450">
    <property type="entry name" value="AlkB-like"/>
</dbReference>
<dbReference type="Pfam" id="PF13532">
    <property type="entry name" value="2OG-FeII_Oxy_2"/>
    <property type="match status" value="1"/>
</dbReference>
<gene>
    <name evidence="3" type="ORF">AAF712_003250</name>
</gene>
<dbReference type="SUPFAM" id="SSF51197">
    <property type="entry name" value="Clavaminate synthase-like"/>
    <property type="match status" value="1"/>
</dbReference>